<dbReference type="GO" id="GO:0005737">
    <property type="term" value="C:cytoplasm"/>
    <property type="evidence" value="ECO:0007669"/>
    <property type="project" value="UniProtKB-SubCell"/>
</dbReference>
<evidence type="ECO:0000256" key="7">
    <source>
        <dbReference type="ARBA" id="ARBA00022695"/>
    </source>
</evidence>
<evidence type="ECO:0000256" key="2">
    <source>
        <dbReference type="ARBA" id="ARBA00007663"/>
    </source>
</evidence>
<dbReference type="PANTHER" id="PTHR17490:SF16">
    <property type="entry name" value="THREONYLCARBAMOYL-AMP SYNTHASE"/>
    <property type="match status" value="1"/>
</dbReference>
<gene>
    <name evidence="14" type="ORF">DT076_00705</name>
</gene>
<dbReference type="Proteomes" id="UP000252770">
    <property type="component" value="Unassembled WGS sequence"/>
</dbReference>
<evidence type="ECO:0000256" key="12">
    <source>
        <dbReference type="SAM" id="MobiDB-lite"/>
    </source>
</evidence>
<dbReference type="EMBL" id="QOUI01000001">
    <property type="protein sequence ID" value="RCK71473.1"/>
    <property type="molecule type" value="Genomic_DNA"/>
</dbReference>
<dbReference type="SUPFAM" id="SSF55821">
    <property type="entry name" value="YrdC/RibB"/>
    <property type="match status" value="1"/>
</dbReference>
<evidence type="ECO:0000259" key="13">
    <source>
        <dbReference type="PROSITE" id="PS51163"/>
    </source>
</evidence>
<feature type="compositionally biased region" description="Pro residues" evidence="12">
    <location>
        <begin position="382"/>
        <end position="393"/>
    </location>
</feature>
<dbReference type="EC" id="2.7.7.87" evidence="3"/>
<evidence type="ECO:0000313" key="15">
    <source>
        <dbReference type="Proteomes" id="UP000252770"/>
    </source>
</evidence>
<evidence type="ECO:0000256" key="4">
    <source>
        <dbReference type="ARBA" id="ARBA00022490"/>
    </source>
</evidence>
<feature type="compositionally biased region" description="Acidic residues" evidence="12">
    <location>
        <begin position="223"/>
        <end position="238"/>
    </location>
</feature>
<evidence type="ECO:0000256" key="6">
    <source>
        <dbReference type="ARBA" id="ARBA00022694"/>
    </source>
</evidence>
<dbReference type="Gene3D" id="3.90.870.10">
    <property type="entry name" value="DHBP synthase"/>
    <property type="match status" value="1"/>
</dbReference>
<feature type="compositionally biased region" description="Low complexity" evidence="12">
    <location>
        <begin position="307"/>
        <end position="322"/>
    </location>
</feature>
<evidence type="ECO:0000313" key="14">
    <source>
        <dbReference type="EMBL" id="RCK71473.1"/>
    </source>
</evidence>
<feature type="domain" description="YrdC-like" evidence="13">
    <location>
        <begin position="8"/>
        <end position="194"/>
    </location>
</feature>
<name>A0A367YZX5_9ACTN</name>
<dbReference type="GO" id="GO:0005524">
    <property type="term" value="F:ATP binding"/>
    <property type="evidence" value="ECO:0007669"/>
    <property type="project" value="UniProtKB-KW"/>
</dbReference>
<dbReference type="PROSITE" id="PS51163">
    <property type="entry name" value="YRDC"/>
    <property type="match status" value="1"/>
</dbReference>
<dbReference type="InterPro" id="IPR006070">
    <property type="entry name" value="Sua5-like_dom"/>
</dbReference>
<dbReference type="InterPro" id="IPR017945">
    <property type="entry name" value="DHBP_synth_RibB-like_a/b_dom"/>
</dbReference>
<keyword evidence="15" id="KW-1185">Reference proteome</keyword>
<evidence type="ECO:0000256" key="9">
    <source>
        <dbReference type="ARBA" id="ARBA00022840"/>
    </source>
</evidence>
<keyword evidence="6" id="KW-0819">tRNA processing</keyword>
<dbReference type="InterPro" id="IPR050156">
    <property type="entry name" value="TC-AMP_synthase_SUA5"/>
</dbReference>
<dbReference type="GO" id="GO:0003725">
    <property type="term" value="F:double-stranded RNA binding"/>
    <property type="evidence" value="ECO:0007669"/>
    <property type="project" value="InterPro"/>
</dbReference>
<keyword evidence="5" id="KW-0808">Transferase</keyword>
<evidence type="ECO:0000256" key="5">
    <source>
        <dbReference type="ARBA" id="ARBA00022679"/>
    </source>
</evidence>
<keyword evidence="9" id="KW-0067">ATP-binding</keyword>
<dbReference type="GO" id="GO:0008033">
    <property type="term" value="P:tRNA processing"/>
    <property type="evidence" value="ECO:0007669"/>
    <property type="project" value="UniProtKB-KW"/>
</dbReference>
<protein>
    <recommendedName>
        <fullName evidence="10">L-threonylcarbamoyladenylate synthase</fullName>
        <ecNumber evidence="3">2.7.7.87</ecNumber>
    </recommendedName>
    <alternativeName>
        <fullName evidence="10">L-threonylcarbamoyladenylate synthase</fullName>
    </alternativeName>
</protein>
<comment type="catalytic activity">
    <reaction evidence="11">
        <text>L-threonine + hydrogencarbonate + ATP = L-threonylcarbamoyladenylate + diphosphate + H2O</text>
        <dbReference type="Rhea" id="RHEA:36407"/>
        <dbReference type="ChEBI" id="CHEBI:15377"/>
        <dbReference type="ChEBI" id="CHEBI:17544"/>
        <dbReference type="ChEBI" id="CHEBI:30616"/>
        <dbReference type="ChEBI" id="CHEBI:33019"/>
        <dbReference type="ChEBI" id="CHEBI:57926"/>
        <dbReference type="ChEBI" id="CHEBI:73682"/>
        <dbReference type="EC" id="2.7.7.87"/>
    </reaction>
</comment>
<evidence type="ECO:0000256" key="11">
    <source>
        <dbReference type="ARBA" id="ARBA00048366"/>
    </source>
</evidence>
<keyword evidence="7" id="KW-0548">Nucleotidyltransferase</keyword>
<sequence length="393" mass="40137">MCSDDELYQGAAAAQTAVEAGECVVIPTDTVYGIGADPFSPEAVQRLLDAKGRGRDMPPPVLVSEPAVSRALATRVPRQAEQLMETHWPGPLTLILTAQPSLRMDLGDTEGTIALRVPDSEAARVVLRRTGPLAVSSANKTGQPPAVDVHDAIDQLGDLVSVYLDDGPTPGPQPSTIVDFTTNDSGVVVREGVLSLEELQATVPQLTLSPELAAVREAAAEETAGEDTDEAEATDVLEDGAPTTATEDVAEDAPATDTTATADGATATDTPGPEDVLVPDDAGETVSSVTDDGSVVVVDEDAAEHGVTVVADVPDGAGAADAPADDRAEPTGADPVPADDPGPAPASAQLDPAAEEGETIPGDEDVDRRDVVDQVLAGGEPADPPAPAPDERR</sequence>
<dbReference type="GO" id="GO:0006450">
    <property type="term" value="P:regulation of translational fidelity"/>
    <property type="evidence" value="ECO:0007669"/>
    <property type="project" value="TreeGrafter"/>
</dbReference>
<accession>A0A367YZX5</accession>
<keyword evidence="8" id="KW-0547">Nucleotide-binding</keyword>
<dbReference type="Pfam" id="PF01300">
    <property type="entry name" value="Sua5_yciO_yrdC"/>
    <property type="match status" value="1"/>
</dbReference>
<dbReference type="PANTHER" id="PTHR17490">
    <property type="entry name" value="SUA5"/>
    <property type="match status" value="1"/>
</dbReference>
<feature type="region of interest" description="Disordered" evidence="12">
    <location>
        <begin position="307"/>
        <end position="393"/>
    </location>
</feature>
<reference evidence="14 15" key="1">
    <citation type="submission" date="2018-07" db="EMBL/GenBank/DDBJ databases">
        <title>Desertimonas flava gen. nov. sp. nov.</title>
        <authorList>
            <person name="Liu S."/>
        </authorList>
    </citation>
    <scope>NUCLEOTIDE SEQUENCE [LARGE SCALE GENOMIC DNA]</scope>
    <source>
        <strain evidence="14 15">16Sb5-5</strain>
    </source>
</reference>
<proteinExistence type="inferred from homology"/>
<keyword evidence="4" id="KW-0963">Cytoplasm</keyword>
<dbReference type="GO" id="GO:0000049">
    <property type="term" value="F:tRNA binding"/>
    <property type="evidence" value="ECO:0007669"/>
    <property type="project" value="TreeGrafter"/>
</dbReference>
<feature type="compositionally biased region" description="Acidic residues" evidence="12">
    <location>
        <begin position="353"/>
        <end position="365"/>
    </location>
</feature>
<evidence type="ECO:0000256" key="10">
    <source>
        <dbReference type="ARBA" id="ARBA00029774"/>
    </source>
</evidence>
<comment type="subcellular location">
    <subcellularLocation>
        <location evidence="1">Cytoplasm</location>
    </subcellularLocation>
</comment>
<evidence type="ECO:0000256" key="1">
    <source>
        <dbReference type="ARBA" id="ARBA00004496"/>
    </source>
</evidence>
<dbReference type="NCBIfam" id="TIGR00057">
    <property type="entry name" value="L-threonylcarbamoyladenylate synthase"/>
    <property type="match status" value="1"/>
</dbReference>
<comment type="similarity">
    <text evidence="2">Belongs to the SUA5 family.</text>
</comment>
<evidence type="ECO:0000256" key="8">
    <source>
        <dbReference type="ARBA" id="ARBA00022741"/>
    </source>
</evidence>
<evidence type="ECO:0000256" key="3">
    <source>
        <dbReference type="ARBA" id="ARBA00012584"/>
    </source>
</evidence>
<comment type="caution">
    <text evidence="14">The sequence shown here is derived from an EMBL/GenBank/DDBJ whole genome shotgun (WGS) entry which is preliminary data.</text>
</comment>
<dbReference type="AlphaFoldDB" id="A0A367YZX5"/>
<dbReference type="GO" id="GO:0061710">
    <property type="term" value="F:L-threonylcarbamoyladenylate synthase"/>
    <property type="evidence" value="ECO:0007669"/>
    <property type="project" value="UniProtKB-EC"/>
</dbReference>
<feature type="region of interest" description="Disordered" evidence="12">
    <location>
        <begin position="217"/>
        <end position="292"/>
    </location>
</feature>
<feature type="compositionally biased region" description="Low complexity" evidence="12">
    <location>
        <begin position="239"/>
        <end position="273"/>
    </location>
</feature>
<organism evidence="14 15">
    <name type="scientific">Desertihabitans brevis</name>
    <dbReference type="NCBI Taxonomy" id="2268447"/>
    <lineage>
        <taxon>Bacteria</taxon>
        <taxon>Bacillati</taxon>
        <taxon>Actinomycetota</taxon>
        <taxon>Actinomycetes</taxon>
        <taxon>Propionibacteriales</taxon>
        <taxon>Propionibacteriaceae</taxon>
        <taxon>Desertihabitans</taxon>
    </lineage>
</organism>